<dbReference type="AlphaFoldDB" id="A0A8X6YGL9"/>
<proteinExistence type="predicted"/>
<sequence>MEFHTKNKTREKIQNRITGTQLKYILEKPFYNCRCVVSSTDREVYGLSYSDEEFSEQILPFGFLRGCLNSNPIRLTTMEESTLLVKTCLKFKI</sequence>
<reference evidence="1" key="1">
    <citation type="submission" date="2020-08" db="EMBL/GenBank/DDBJ databases">
        <title>Multicomponent nature underlies the extraordinary mechanical properties of spider dragline silk.</title>
        <authorList>
            <person name="Kono N."/>
            <person name="Nakamura H."/>
            <person name="Mori M."/>
            <person name="Yoshida Y."/>
            <person name="Ohtoshi R."/>
            <person name="Malay A.D."/>
            <person name="Moran D.A.P."/>
            <person name="Tomita M."/>
            <person name="Numata K."/>
            <person name="Arakawa K."/>
        </authorList>
    </citation>
    <scope>NUCLEOTIDE SEQUENCE</scope>
</reference>
<organism evidence="1 2">
    <name type="scientific">Trichonephila inaurata madagascariensis</name>
    <dbReference type="NCBI Taxonomy" id="2747483"/>
    <lineage>
        <taxon>Eukaryota</taxon>
        <taxon>Metazoa</taxon>
        <taxon>Ecdysozoa</taxon>
        <taxon>Arthropoda</taxon>
        <taxon>Chelicerata</taxon>
        <taxon>Arachnida</taxon>
        <taxon>Araneae</taxon>
        <taxon>Araneomorphae</taxon>
        <taxon>Entelegynae</taxon>
        <taxon>Araneoidea</taxon>
        <taxon>Nephilidae</taxon>
        <taxon>Trichonephila</taxon>
        <taxon>Trichonephila inaurata</taxon>
    </lineage>
</organism>
<dbReference type="EMBL" id="BMAV01019519">
    <property type="protein sequence ID" value="GFY72580.1"/>
    <property type="molecule type" value="Genomic_DNA"/>
</dbReference>
<accession>A0A8X6YGL9</accession>
<name>A0A8X6YGL9_9ARAC</name>
<evidence type="ECO:0000313" key="1">
    <source>
        <dbReference type="EMBL" id="GFY72580.1"/>
    </source>
</evidence>
<keyword evidence="2" id="KW-1185">Reference proteome</keyword>
<comment type="caution">
    <text evidence="1">The sequence shown here is derived from an EMBL/GenBank/DDBJ whole genome shotgun (WGS) entry which is preliminary data.</text>
</comment>
<dbReference type="Proteomes" id="UP000886998">
    <property type="component" value="Unassembled WGS sequence"/>
</dbReference>
<protein>
    <submittedName>
        <fullName evidence="1">Uncharacterized protein</fullName>
    </submittedName>
</protein>
<gene>
    <name evidence="1" type="ORF">TNIN_478871</name>
</gene>
<evidence type="ECO:0000313" key="2">
    <source>
        <dbReference type="Proteomes" id="UP000886998"/>
    </source>
</evidence>